<dbReference type="AlphaFoldDB" id="A0A645GRF4"/>
<sequence>MVGLRGIHVLIVTRRFGRKIVPGYGQHNANSTKNDEHRAPAQSQHKRNSHSRTKDGANKHTS</sequence>
<feature type="compositionally biased region" description="Basic and acidic residues" evidence="1">
    <location>
        <begin position="52"/>
        <end position="62"/>
    </location>
</feature>
<feature type="region of interest" description="Disordered" evidence="1">
    <location>
        <begin position="21"/>
        <end position="62"/>
    </location>
</feature>
<evidence type="ECO:0000313" key="2">
    <source>
        <dbReference type="EMBL" id="MPN28796.1"/>
    </source>
</evidence>
<comment type="caution">
    <text evidence="2">The sequence shown here is derived from an EMBL/GenBank/DDBJ whole genome shotgun (WGS) entry which is preliminary data.</text>
</comment>
<name>A0A645GRF4_9ZZZZ</name>
<gene>
    <name evidence="2" type="ORF">SDC9_176241</name>
</gene>
<dbReference type="EMBL" id="VSSQ01079219">
    <property type="protein sequence ID" value="MPN28796.1"/>
    <property type="molecule type" value="Genomic_DNA"/>
</dbReference>
<accession>A0A645GRF4</accession>
<organism evidence="2">
    <name type="scientific">bioreactor metagenome</name>
    <dbReference type="NCBI Taxonomy" id="1076179"/>
    <lineage>
        <taxon>unclassified sequences</taxon>
        <taxon>metagenomes</taxon>
        <taxon>ecological metagenomes</taxon>
    </lineage>
</organism>
<proteinExistence type="predicted"/>
<reference evidence="2" key="1">
    <citation type="submission" date="2019-08" db="EMBL/GenBank/DDBJ databases">
        <authorList>
            <person name="Kucharzyk K."/>
            <person name="Murdoch R.W."/>
            <person name="Higgins S."/>
            <person name="Loffler F."/>
        </authorList>
    </citation>
    <scope>NUCLEOTIDE SEQUENCE</scope>
</reference>
<protein>
    <submittedName>
        <fullName evidence="2">Uncharacterized protein</fullName>
    </submittedName>
</protein>
<evidence type="ECO:0000256" key="1">
    <source>
        <dbReference type="SAM" id="MobiDB-lite"/>
    </source>
</evidence>